<keyword evidence="6" id="KW-1185">Reference proteome</keyword>
<dbReference type="AlphaFoldDB" id="A0A515ELR1"/>
<protein>
    <submittedName>
        <fullName evidence="5">AraC family transcriptional regulator</fullName>
    </submittedName>
</protein>
<dbReference type="PANTHER" id="PTHR43280">
    <property type="entry name" value="ARAC-FAMILY TRANSCRIPTIONAL REGULATOR"/>
    <property type="match status" value="1"/>
</dbReference>
<dbReference type="PANTHER" id="PTHR43280:SF32">
    <property type="entry name" value="TRANSCRIPTIONAL REGULATORY PROTEIN"/>
    <property type="match status" value="1"/>
</dbReference>
<keyword evidence="2" id="KW-0238">DNA-binding</keyword>
<dbReference type="InterPro" id="IPR018060">
    <property type="entry name" value="HTH_AraC"/>
</dbReference>
<sequence>MTTTASSKTIIPVGFNPPKDSHLAVEVMSIAELRQKAPPEHFEKLQRADFYRLIGVLEGQTHPMVDFRTLVANAGDWLLVRPGQVFRYDFAQGWDGCLMVFRPDTLAGAGNSRAAQEMDFLRRVEDLQSLHALASAAHAWMVRAMRQMQEDAALAVEVAVRNELLRLQLATTLLRLSVWQSPTAAVGQAELTWQQGFRRFRALLESDFTRQHQVQHYAKALGMSDKTLSRACQAAAGASAKALIHQRLALEAKRLLAHTSAAMQVVAQDLGFDEATNFVKFFRKETGMTPLAFRKSV</sequence>
<dbReference type="SUPFAM" id="SSF51215">
    <property type="entry name" value="Regulatory protein AraC"/>
    <property type="match status" value="1"/>
</dbReference>
<evidence type="ECO:0000259" key="4">
    <source>
        <dbReference type="PROSITE" id="PS01124"/>
    </source>
</evidence>
<organism evidence="5 6">
    <name type="scientific">Rhodoferax aquaticus</name>
    <dbReference type="NCBI Taxonomy" id="2527691"/>
    <lineage>
        <taxon>Bacteria</taxon>
        <taxon>Pseudomonadati</taxon>
        <taxon>Pseudomonadota</taxon>
        <taxon>Betaproteobacteria</taxon>
        <taxon>Burkholderiales</taxon>
        <taxon>Comamonadaceae</taxon>
        <taxon>Rhodoferax</taxon>
    </lineage>
</organism>
<dbReference type="RefSeq" id="WP_142809638.1">
    <property type="nucleotide sequence ID" value="NZ_CP036282.1"/>
</dbReference>
<feature type="domain" description="HTH araC/xylS-type" evidence="4">
    <location>
        <begin position="198"/>
        <end position="296"/>
    </location>
</feature>
<reference evidence="6" key="2">
    <citation type="journal article" date="2020" name="Int. J. Syst. Evol. Microbiol.">
        <title>Genomic insights into a novel species Rhodoferax aquaticus sp. nov., isolated from freshwater.</title>
        <authorList>
            <person name="Li T."/>
            <person name="Zhuo Y."/>
            <person name="Jin C.Z."/>
            <person name="Wu X."/>
            <person name="Ko S.R."/>
            <person name="Jin F.J."/>
            <person name="Ahn C.Y."/>
            <person name="Oh H.M."/>
            <person name="Lee H.G."/>
            <person name="Jin L."/>
        </authorList>
    </citation>
    <scope>NUCLEOTIDE SEQUENCE [LARGE SCALE GENOMIC DNA]</scope>
    <source>
        <strain evidence="6">Gr-4</strain>
    </source>
</reference>
<dbReference type="SUPFAM" id="SSF46689">
    <property type="entry name" value="Homeodomain-like"/>
    <property type="match status" value="1"/>
</dbReference>
<dbReference type="Gene3D" id="1.10.10.60">
    <property type="entry name" value="Homeodomain-like"/>
    <property type="match status" value="1"/>
</dbReference>
<evidence type="ECO:0000256" key="1">
    <source>
        <dbReference type="ARBA" id="ARBA00023015"/>
    </source>
</evidence>
<evidence type="ECO:0000313" key="5">
    <source>
        <dbReference type="EMBL" id="QDL53596.1"/>
    </source>
</evidence>
<evidence type="ECO:0000313" key="6">
    <source>
        <dbReference type="Proteomes" id="UP000317365"/>
    </source>
</evidence>
<dbReference type="Pfam" id="PF12833">
    <property type="entry name" value="HTH_18"/>
    <property type="match status" value="1"/>
</dbReference>
<name>A0A515ELR1_9BURK</name>
<dbReference type="SMART" id="SM00342">
    <property type="entry name" value="HTH_ARAC"/>
    <property type="match status" value="1"/>
</dbReference>
<reference evidence="6" key="1">
    <citation type="submission" date="2019-02" db="EMBL/GenBank/DDBJ databases">
        <title>Complete genome sequence of Rhodoferax sp. Gr-4.</title>
        <authorList>
            <person name="Jin L."/>
        </authorList>
    </citation>
    <scope>NUCLEOTIDE SEQUENCE [LARGE SCALE GENOMIC DNA]</scope>
    <source>
        <strain evidence="6">Gr-4</strain>
    </source>
</reference>
<dbReference type="PROSITE" id="PS01124">
    <property type="entry name" value="HTH_ARAC_FAMILY_2"/>
    <property type="match status" value="1"/>
</dbReference>
<dbReference type="GO" id="GO:0043565">
    <property type="term" value="F:sequence-specific DNA binding"/>
    <property type="evidence" value="ECO:0007669"/>
    <property type="project" value="InterPro"/>
</dbReference>
<dbReference type="Proteomes" id="UP000317365">
    <property type="component" value="Chromosome"/>
</dbReference>
<dbReference type="InterPro" id="IPR037923">
    <property type="entry name" value="HTH-like"/>
</dbReference>
<gene>
    <name evidence="5" type="ORF">EXZ61_05060</name>
</gene>
<dbReference type="Pfam" id="PF02311">
    <property type="entry name" value="AraC_binding"/>
    <property type="match status" value="1"/>
</dbReference>
<evidence type="ECO:0000256" key="3">
    <source>
        <dbReference type="ARBA" id="ARBA00023163"/>
    </source>
</evidence>
<keyword evidence="3" id="KW-0804">Transcription</keyword>
<dbReference type="EMBL" id="CP036282">
    <property type="protein sequence ID" value="QDL53596.1"/>
    <property type="molecule type" value="Genomic_DNA"/>
</dbReference>
<proteinExistence type="predicted"/>
<dbReference type="GO" id="GO:0003700">
    <property type="term" value="F:DNA-binding transcription factor activity"/>
    <property type="evidence" value="ECO:0007669"/>
    <property type="project" value="InterPro"/>
</dbReference>
<dbReference type="KEGG" id="rhg:EXZ61_05060"/>
<keyword evidence="1" id="KW-0805">Transcription regulation</keyword>
<accession>A0A515ELR1</accession>
<evidence type="ECO:0000256" key="2">
    <source>
        <dbReference type="ARBA" id="ARBA00023125"/>
    </source>
</evidence>
<dbReference type="InterPro" id="IPR003313">
    <property type="entry name" value="AraC-bd"/>
</dbReference>
<dbReference type="InterPro" id="IPR009057">
    <property type="entry name" value="Homeodomain-like_sf"/>
</dbReference>